<evidence type="ECO:0000256" key="1">
    <source>
        <dbReference type="ARBA" id="ARBA00004141"/>
    </source>
</evidence>
<dbReference type="InterPro" id="IPR005829">
    <property type="entry name" value="Sugar_transporter_CS"/>
</dbReference>
<dbReference type="PRINTS" id="PR01036">
    <property type="entry name" value="TCRTETB"/>
</dbReference>
<dbReference type="CDD" id="cd17321">
    <property type="entry name" value="MFS_MMR_MDR_like"/>
    <property type="match status" value="1"/>
</dbReference>
<accession>A0A5S3XMD7</accession>
<dbReference type="InterPro" id="IPR020846">
    <property type="entry name" value="MFS_dom"/>
</dbReference>
<feature type="transmembrane region" description="Helical" evidence="5">
    <location>
        <begin position="107"/>
        <end position="128"/>
    </location>
</feature>
<dbReference type="EMBL" id="PNCL01000073">
    <property type="protein sequence ID" value="TMP57155.1"/>
    <property type="molecule type" value="Genomic_DNA"/>
</dbReference>
<feature type="transmembrane region" description="Helical" evidence="5">
    <location>
        <begin position="15"/>
        <end position="34"/>
    </location>
</feature>
<feature type="transmembrane region" description="Helical" evidence="5">
    <location>
        <begin position="199"/>
        <end position="221"/>
    </location>
</feature>
<dbReference type="AlphaFoldDB" id="A0A5S3XMD7"/>
<dbReference type="Proteomes" id="UP000305730">
    <property type="component" value="Unassembled WGS sequence"/>
</dbReference>
<organism evidence="8 10">
    <name type="scientific">Pseudoalteromonas citrea</name>
    <dbReference type="NCBI Taxonomy" id="43655"/>
    <lineage>
        <taxon>Bacteria</taxon>
        <taxon>Pseudomonadati</taxon>
        <taxon>Pseudomonadota</taxon>
        <taxon>Gammaproteobacteria</taxon>
        <taxon>Alteromonadales</taxon>
        <taxon>Pseudoalteromonadaceae</taxon>
        <taxon>Pseudoalteromonas</taxon>
    </lineage>
</organism>
<evidence type="ECO:0000313" key="9">
    <source>
        <dbReference type="Proteomes" id="UP000305730"/>
    </source>
</evidence>
<evidence type="ECO:0000259" key="6">
    <source>
        <dbReference type="PROSITE" id="PS50850"/>
    </source>
</evidence>
<feature type="transmembrane region" description="Helical" evidence="5">
    <location>
        <begin position="361"/>
        <end position="383"/>
    </location>
</feature>
<evidence type="ECO:0000256" key="3">
    <source>
        <dbReference type="ARBA" id="ARBA00022989"/>
    </source>
</evidence>
<keyword evidence="9" id="KW-1185">Reference proteome</keyword>
<dbReference type="Pfam" id="PF07690">
    <property type="entry name" value="MFS_1"/>
    <property type="match status" value="1"/>
</dbReference>
<feature type="transmembrane region" description="Helical" evidence="5">
    <location>
        <begin position="233"/>
        <end position="251"/>
    </location>
</feature>
<evidence type="ECO:0000313" key="10">
    <source>
        <dbReference type="Proteomes" id="UP000307706"/>
    </source>
</evidence>
<evidence type="ECO:0000313" key="8">
    <source>
        <dbReference type="EMBL" id="TMP57155.1"/>
    </source>
</evidence>
<feature type="transmembrane region" description="Helical" evidence="5">
    <location>
        <begin position="82"/>
        <end position="101"/>
    </location>
</feature>
<feature type="transmembrane region" description="Helical" evidence="5">
    <location>
        <begin position="299"/>
        <end position="324"/>
    </location>
</feature>
<gene>
    <name evidence="8" type="ORF">CWB96_13845</name>
    <name evidence="7" type="ORF">CWB97_20840</name>
</gene>
<evidence type="ECO:0000313" key="7">
    <source>
        <dbReference type="EMBL" id="TMP39180.1"/>
    </source>
</evidence>
<dbReference type="Gene3D" id="1.20.1250.20">
    <property type="entry name" value="MFS general substrate transporter like domains"/>
    <property type="match status" value="1"/>
</dbReference>
<evidence type="ECO:0000256" key="5">
    <source>
        <dbReference type="SAM" id="Phobius"/>
    </source>
</evidence>
<evidence type="ECO:0000256" key="2">
    <source>
        <dbReference type="ARBA" id="ARBA00022692"/>
    </source>
</evidence>
<dbReference type="PROSITE" id="PS00216">
    <property type="entry name" value="SUGAR_TRANSPORT_1"/>
    <property type="match status" value="1"/>
</dbReference>
<keyword evidence="3 5" id="KW-1133">Transmembrane helix</keyword>
<dbReference type="GO" id="GO:0022857">
    <property type="term" value="F:transmembrane transporter activity"/>
    <property type="evidence" value="ECO:0007669"/>
    <property type="project" value="InterPro"/>
</dbReference>
<keyword evidence="4 5" id="KW-0472">Membrane</keyword>
<feature type="transmembrane region" description="Helical" evidence="5">
    <location>
        <begin position="169"/>
        <end position="187"/>
    </location>
</feature>
<reference evidence="8 10" key="1">
    <citation type="submission" date="2017-12" db="EMBL/GenBank/DDBJ databases">
        <authorList>
            <person name="Paulsen S."/>
            <person name="Gram L.K."/>
        </authorList>
    </citation>
    <scope>NUCLEOTIDE SEQUENCE [LARGE SCALE GENOMIC DNA]</scope>
    <source>
        <strain evidence="8 10">S2231</strain>
        <strain evidence="7">S2233</strain>
    </source>
</reference>
<comment type="subcellular location">
    <subcellularLocation>
        <location evidence="1">Membrane</location>
        <topology evidence="1">Multi-pass membrane protein</topology>
    </subcellularLocation>
</comment>
<dbReference type="GO" id="GO:0016020">
    <property type="term" value="C:membrane"/>
    <property type="evidence" value="ECO:0007669"/>
    <property type="project" value="UniProtKB-SubCell"/>
</dbReference>
<dbReference type="OrthoDB" id="9812221at2"/>
<feature type="transmembrane region" description="Helical" evidence="5">
    <location>
        <begin position="54"/>
        <end position="75"/>
    </location>
</feature>
<evidence type="ECO:0000256" key="4">
    <source>
        <dbReference type="ARBA" id="ARBA00023136"/>
    </source>
</evidence>
<feature type="transmembrane region" description="Helical" evidence="5">
    <location>
        <begin position="473"/>
        <end position="494"/>
    </location>
</feature>
<proteinExistence type="predicted"/>
<dbReference type="EMBL" id="PNCK01000100">
    <property type="protein sequence ID" value="TMP39180.1"/>
    <property type="molecule type" value="Genomic_DNA"/>
</dbReference>
<dbReference type="PROSITE" id="PS50850">
    <property type="entry name" value="MFS"/>
    <property type="match status" value="1"/>
</dbReference>
<feature type="domain" description="Major facilitator superfamily (MFS) profile" evidence="6">
    <location>
        <begin position="16"/>
        <end position="500"/>
    </location>
</feature>
<dbReference type="SUPFAM" id="SSF103473">
    <property type="entry name" value="MFS general substrate transporter"/>
    <property type="match status" value="1"/>
</dbReference>
<reference evidence="8" key="3">
    <citation type="submission" date="2019-09" db="EMBL/GenBank/DDBJ databases">
        <title>Co-occurence of chitin degradation, pigmentation and bioactivity in marine Pseudoalteromonas.</title>
        <authorList>
            <person name="Sonnenschein E.C."/>
            <person name="Bech P.K."/>
        </authorList>
    </citation>
    <scope>NUCLEOTIDE SEQUENCE</scope>
    <source>
        <strain evidence="8">S2231</strain>
        <strain evidence="7 9">S2233</strain>
    </source>
</reference>
<dbReference type="Proteomes" id="UP000307706">
    <property type="component" value="Unassembled WGS sequence"/>
</dbReference>
<dbReference type="PANTHER" id="PTHR42718">
    <property type="entry name" value="MAJOR FACILITATOR SUPERFAMILY MULTIDRUG TRANSPORTER MFSC"/>
    <property type="match status" value="1"/>
</dbReference>
<name>A0A5S3XMD7_9GAMM</name>
<feature type="transmembrane region" description="Helical" evidence="5">
    <location>
        <begin position="336"/>
        <end position="355"/>
    </location>
</feature>
<dbReference type="Gene3D" id="1.20.1720.10">
    <property type="entry name" value="Multidrug resistance protein D"/>
    <property type="match status" value="1"/>
</dbReference>
<dbReference type="PANTHER" id="PTHR42718:SF49">
    <property type="entry name" value="EXPORT PROTEIN"/>
    <property type="match status" value="1"/>
</dbReference>
<comment type="caution">
    <text evidence="8">The sequence shown here is derived from an EMBL/GenBank/DDBJ whole genome shotgun (WGS) entry which is preliminary data.</text>
</comment>
<protein>
    <submittedName>
        <fullName evidence="8">MFS transporter</fullName>
    </submittedName>
</protein>
<keyword evidence="2 5" id="KW-0812">Transmembrane</keyword>
<dbReference type="InterPro" id="IPR011701">
    <property type="entry name" value="MFS"/>
</dbReference>
<feature type="transmembrane region" description="Helical" evidence="5">
    <location>
        <begin position="272"/>
        <end position="293"/>
    </location>
</feature>
<reference evidence="10" key="2">
    <citation type="submission" date="2019-06" db="EMBL/GenBank/DDBJ databases">
        <title>Co-occurence of chitin degradation, pigmentation and bioactivity in marine Pseudoalteromonas.</title>
        <authorList>
            <person name="Sonnenschein E.C."/>
            <person name="Bech P.K."/>
        </authorList>
    </citation>
    <scope>NUCLEOTIDE SEQUENCE [LARGE SCALE GENOMIC DNA]</scope>
    <source>
        <strain evidence="10">S2231</strain>
    </source>
</reference>
<feature type="transmembrane region" description="Helical" evidence="5">
    <location>
        <begin position="404"/>
        <end position="426"/>
    </location>
</feature>
<dbReference type="InterPro" id="IPR036259">
    <property type="entry name" value="MFS_trans_sf"/>
</dbReference>
<sequence>MECKMFATISLKNKIALIAVCLSAVMLGLEITSVPSILPTLKELLPADFQQLQWIMNAYTIAMCSVLVAMGALADRFGRKKIFLIGIAVFAVSSLVCGLATSAPMLIGARFLQGVSAAAMLSCQVAILSQQFQNGPERGVAFATWGMIFGLGLGFGPIVGGVIIEFASWEWVFLIHVVIAAVTIILAKKGVTESSDPNALSMDFGGMITLSLSVFGLVYLITQGHESGITSQHVLSILAASIVSFLLFIVIERKVRRPMFDFSAFKVRNFSGALFGASGMNFSFWPFVIYFPIYLQSVLGYSGIVSGLTVLALTVPTIIVPPYAERMLLSKGPGKVISLGLFTIATGFAAIWFAVGFANASWLTLLPGCLLAGVGLGLTNTPVTNTATGALPPERAGMASGMEFSARMISLAVNIAIMGFVLVQGIKVGLENTLLFDSNEITQLADALAAGNFSMAESTGLTLDKAREILASGFNWVLLYGASAAAVLGIATAITCERHQSEDKAIDAVPE</sequence>
<feature type="transmembrane region" description="Helical" evidence="5">
    <location>
        <begin position="140"/>
        <end position="163"/>
    </location>
</feature>